<protein>
    <submittedName>
        <fullName evidence="1">RepB family plasmid replication initiator protein</fullName>
    </submittedName>
</protein>
<gene>
    <name evidence="1" type="ORF">EII21_09555</name>
</gene>
<proteinExistence type="predicted"/>
<keyword evidence="2" id="KW-1185">Reference proteome</keyword>
<dbReference type="OrthoDB" id="9122127at2"/>
<organism evidence="1 2">
    <name type="scientific">Conchiformibius steedae</name>
    <dbReference type="NCBI Taxonomy" id="153493"/>
    <lineage>
        <taxon>Bacteria</taxon>
        <taxon>Pseudomonadati</taxon>
        <taxon>Pseudomonadota</taxon>
        <taxon>Betaproteobacteria</taxon>
        <taxon>Neisseriales</taxon>
        <taxon>Neisseriaceae</taxon>
        <taxon>Conchiformibius</taxon>
    </lineage>
</organism>
<dbReference type="InterPro" id="IPR036390">
    <property type="entry name" value="WH_DNA-bd_sf"/>
</dbReference>
<comment type="caution">
    <text evidence="1">The sequence shown here is derived from an EMBL/GenBank/DDBJ whole genome shotgun (WGS) entry which is preliminary data.</text>
</comment>
<dbReference type="AlphaFoldDB" id="A0A3P2A2Q2"/>
<dbReference type="STRING" id="1121352.GCA_000620925_01877"/>
<name>A0A3P2A2Q2_9NEIS</name>
<dbReference type="InterPro" id="IPR036388">
    <property type="entry name" value="WH-like_DNA-bd_sf"/>
</dbReference>
<dbReference type="EMBL" id="RQYC01000020">
    <property type="protein sequence ID" value="RRD89255.1"/>
    <property type="molecule type" value="Genomic_DNA"/>
</dbReference>
<dbReference type="Pfam" id="PF21205">
    <property type="entry name" value="Rep3_C"/>
    <property type="match status" value="1"/>
</dbReference>
<dbReference type="Proteomes" id="UP000269923">
    <property type="component" value="Unassembled WGS sequence"/>
</dbReference>
<dbReference type="SUPFAM" id="SSF46785">
    <property type="entry name" value="Winged helix' DNA-binding domain"/>
    <property type="match status" value="1"/>
</dbReference>
<sequence length="532" mass="61162">MSEHKFLSAASAVRVAQSLIHIQHNISLQQYKIWLILLRYYQANLHNMRAFDDNGFCVISNLEIAESLNVTQQSLQKMLDNLDAIRKETLVLNYLNKDNMGVSRVTGFLSEFEIHQETATVGFKLPTIVQDVLLTENLGLKQWFLLLNWGIFSSFNNKYEAIIYKLCKDYQGVGKTGVLDLDRLREYLGLKSDQYVSFKELNRKCIKVPVENLNAHEICDIDVGVEYIKRGRTVTGIRFMISPRQSAILAGLPKVEHDTPAPQEQAFQQARIAIPFDKQQQYLSQYAPEQIERIIERANAFCDQCKRQKKPVNIGGIYHKAFADNWGDTLELPARSEPVFSEWSDIPLNTHFRHENGSMWYKRTGDSLFNLSENKSLPATFTMMLIKQGVLMWVDEPDVSEQAFIQSETEQKDSPKARALAILARLNREQRQQAGQQILRSVSPAFKEMIKNYIERDNLESLIGRFKECYPVLEGFNHVLLSDSGQTISEKAKNHGQTLSVAVTEETEKRQRYIQMLKKGLITVEEFELLIQ</sequence>
<accession>A0A3P2A2Q2</accession>
<evidence type="ECO:0000313" key="2">
    <source>
        <dbReference type="Proteomes" id="UP000269923"/>
    </source>
</evidence>
<dbReference type="RefSeq" id="WP_124795950.1">
    <property type="nucleotide sequence ID" value="NZ_RQYC01000020.1"/>
</dbReference>
<dbReference type="Gene3D" id="1.10.10.10">
    <property type="entry name" value="Winged helix-like DNA-binding domain superfamily/Winged helix DNA-binding domain"/>
    <property type="match status" value="1"/>
</dbReference>
<reference evidence="1 2" key="1">
    <citation type="submission" date="2018-11" db="EMBL/GenBank/DDBJ databases">
        <title>Genomes From Bacteria Associated with the Canine Oral Cavity: a Test Case for Automated Genome-Based Taxonomic Assignment.</title>
        <authorList>
            <person name="Coil D.A."/>
            <person name="Jospin G."/>
            <person name="Darling A.E."/>
            <person name="Wallis C."/>
            <person name="Davis I.J."/>
            <person name="Harris S."/>
            <person name="Eisen J.A."/>
            <person name="Holcombe L.J."/>
            <person name="O'Flynn C."/>
        </authorList>
    </citation>
    <scope>NUCLEOTIDE SEQUENCE [LARGE SCALE GENOMIC DNA]</scope>
    <source>
        <strain evidence="1 2">COT-280</strain>
    </source>
</reference>
<evidence type="ECO:0000313" key="1">
    <source>
        <dbReference type="EMBL" id="RRD89255.1"/>
    </source>
</evidence>